<feature type="transmembrane region" description="Helical" evidence="6">
    <location>
        <begin position="28"/>
        <end position="52"/>
    </location>
</feature>
<dbReference type="Proteomes" id="UP000306274">
    <property type="component" value="Unassembled WGS sequence"/>
</dbReference>
<feature type="transmembrane region" description="Helical" evidence="6">
    <location>
        <begin position="194"/>
        <end position="217"/>
    </location>
</feature>
<protein>
    <submittedName>
        <fullName evidence="8">ABC transporter permease</fullName>
    </submittedName>
</protein>
<feature type="transmembrane region" description="Helical" evidence="6">
    <location>
        <begin position="685"/>
        <end position="705"/>
    </location>
</feature>
<organism evidence="8 9">
    <name type="scientific">Streptomyces rhizosphaericola</name>
    <dbReference type="NCBI Taxonomy" id="2564098"/>
    <lineage>
        <taxon>Bacteria</taxon>
        <taxon>Bacillati</taxon>
        <taxon>Actinomycetota</taxon>
        <taxon>Actinomycetes</taxon>
        <taxon>Kitasatosporales</taxon>
        <taxon>Streptomycetaceae</taxon>
        <taxon>Streptomyces</taxon>
    </lineage>
</organism>
<dbReference type="RefSeq" id="WP_136016384.1">
    <property type="nucleotide sequence ID" value="NZ_JBLLLO010000035.1"/>
</dbReference>
<reference evidence="8 9" key="1">
    <citation type="submission" date="2019-04" db="EMBL/GenBank/DDBJ databases">
        <title>Streptomyces rhizosphaericola sp. nov., an actinobacterium isolated from the wheat rhizosphere.</title>
        <authorList>
            <person name="Vargas Hoyos H.A."/>
            <person name="Santos S.N."/>
            <person name="Genuario D.B."/>
            <person name="Melo I.S."/>
            <person name="Da Silva L.J."/>
            <person name="Da Silva F.S.P."/>
            <person name="Zucchi T.D."/>
        </authorList>
    </citation>
    <scope>NUCLEOTIDE SEQUENCE [LARGE SCALE GENOMIC DNA]</scope>
    <source>
        <strain evidence="8 9">1AS2c</strain>
    </source>
</reference>
<feature type="transmembrane region" description="Helical" evidence="6">
    <location>
        <begin position="415"/>
        <end position="435"/>
    </location>
</feature>
<evidence type="ECO:0000256" key="4">
    <source>
        <dbReference type="ARBA" id="ARBA00022989"/>
    </source>
</evidence>
<keyword evidence="4 6" id="KW-1133">Transmembrane helix</keyword>
<dbReference type="EMBL" id="SRZK01000123">
    <property type="protein sequence ID" value="TGZ09547.1"/>
    <property type="molecule type" value="Genomic_DNA"/>
</dbReference>
<keyword evidence="5 6" id="KW-0472">Membrane</keyword>
<keyword evidence="3 6" id="KW-0812">Transmembrane</keyword>
<evidence type="ECO:0000256" key="5">
    <source>
        <dbReference type="ARBA" id="ARBA00023136"/>
    </source>
</evidence>
<evidence type="ECO:0000259" key="7">
    <source>
        <dbReference type="Pfam" id="PF02687"/>
    </source>
</evidence>
<feature type="transmembrane region" description="Helical" evidence="6">
    <location>
        <begin position="368"/>
        <end position="394"/>
    </location>
</feature>
<sequence>MTSTRTWLQLLRVGRAAGRGATGGGIRFVSLLCAAFSLGLAAAVLVAGFAVYDGREMRGAGRAPQYVSGPDSKDAAVLLRDAGDDVDDGQRSIVYMEPLDSTVEPPPGVAAWPAPGEVLLSPALREELLAEGALDRYGPVTGAIGPQGLEVPGERLAYIRPPAGFMDRSSMTAAKGFGSAERSVYGDRATVPPLSAFVGLAATMVLFPALVLVVIAARSGAANRDRRMALLRALGAGARARALVNAGEAALPVAIGAALACAVVACALPTDLTVPVVDFTLPSADLRRWAPALLAAAVVASVVALAVVLLLHRTSRSTGPRPAPRSRFTARPLVWLCLVFLLVATRGADLVGGSATGPMWRLVYTVGVVGTLATLPALVSVLVSAVGRGLVGWANRRGRPGALVAGRWAVTHPGVTARLVAAVVIAIGLITQIQLNASLLSDPMIVARAAHERVGDSVLTVTSSARQEQNRAFVETLPSGTHALAMGSTDEGGLLLEGDCAALGALGAPCGPGKADPSDARIGELAAWFGGGQSVMLREGNPVTAMEKEAEQLILVGTAPGDLPVAEVKRTAYRELPAPQIMSIGGEWLGGAAQLAKPAAWTLLLGFVGVALLAFAAAVNNLGEFLRFGRSLAPLNVLVGKPGIFYVSAGWTILLPLTVAGALGVVVSAWLSAPMTTKGAVLTDSFLAALLILAGTLAVISWAWGARTAHSLADRWRPAAD</sequence>
<evidence type="ECO:0000256" key="3">
    <source>
        <dbReference type="ARBA" id="ARBA00022692"/>
    </source>
</evidence>
<keyword evidence="9" id="KW-1185">Reference proteome</keyword>
<evidence type="ECO:0000256" key="2">
    <source>
        <dbReference type="ARBA" id="ARBA00022475"/>
    </source>
</evidence>
<evidence type="ECO:0000256" key="1">
    <source>
        <dbReference type="ARBA" id="ARBA00004651"/>
    </source>
</evidence>
<comment type="subcellular location">
    <subcellularLocation>
        <location evidence="1">Cell membrane</location>
        <topology evidence="1">Multi-pass membrane protein</topology>
    </subcellularLocation>
</comment>
<feature type="transmembrane region" description="Helical" evidence="6">
    <location>
        <begin position="644"/>
        <end position="673"/>
    </location>
</feature>
<gene>
    <name evidence="8" type="ORF">E5Z02_14690</name>
</gene>
<feature type="transmembrane region" description="Helical" evidence="6">
    <location>
        <begin position="290"/>
        <end position="311"/>
    </location>
</feature>
<feature type="transmembrane region" description="Helical" evidence="6">
    <location>
        <begin position="599"/>
        <end position="623"/>
    </location>
</feature>
<accession>A0ABY2PES9</accession>
<name>A0ABY2PES9_9ACTN</name>
<feature type="transmembrane region" description="Helical" evidence="6">
    <location>
        <begin position="332"/>
        <end position="348"/>
    </location>
</feature>
<keyword evidence="2" id="KW-1003">Cell membrane</keyword>
<proteinExistence type="predicted"/>
<evidence type="ECO:0000256" key="6">
    <source>
        <dbReference type="SAM" id="Phobius"/>
    </source>
</evidence>
<feature type="domain" description="ABC3 transporter permease C-terminal" evidence="7">
    <location>
        <begin position="200"/>
        <end position="314"/>
    </location>
</feature>
<dbReference type="InterPro" id="IPR003838">
    <property type="entry name" value="ABC3_permease_C"/>
</dbReference>
<comment type="caution">
    <text evidence="8">The sequence shown here is derived from an EMBL/GenBank/DDBJ whole genome shotgun (WGS) entry which is preliminary data.</text>
</comment>
<feature type="transmembrane region" description="Helical" evidence="6">
    <location>
        <begin position="249"/>
        <end position="270"/>
    </location>
</feature>
<dbReference type="Pfam" id="PF02687">
    <property type="entry name" value="FtsX"/>
    <property type="match status" value="1"/>
</dbReference>
<evidence type="ECO:0000313" key="8">
    <source>
        <dbReference type="EMBL" id="TGZ09547.1"/>
    </source>
</evidence>
<evidence type="ECO:0000313" key="9">
    <source>
        <dbReference type="Proteomes" id="UP000306274"/>
    </source>
</evidence>